<name>A0A0P8AEE9_9EURY</name>
<feature type="transmembrane region" description="Helical" evidence="1">
    <location>
        <begin position="422"/>
        <end position="444"/>
    </location>
</feature>
<keyword evidence="1" id="KW-0472">Membrane</keyword>
<feature type="transmembrane region" description="Helical" evidence="1">
    <location>
        <begin position="29"/>
        <end position="52"/>
    </location>
</feature>
<comment type="caution">
    <text evidence="2">The sequence shown here is derived from an EMBL/GenBank/DDBJ whole genome shotgun (WGS) entry which is preliminary data.</text>
</comment>
<keyword evidence="1" id="KW-0812">Transmembrane</keyword>
<dbReference type="EMBL" id="LKCM01000008">
    <property type="protein sequence ID" value="KPQ45368.1"/>
    <property type="molecule type" value="Genomic_DNA"/>
</dbReference>
<dbReference type="Proteomes" id="UP000050360">
    <property type="component" value="Unassembled WGS sequence"/>
</dbReference>
<feature type="transmembrane region" description="Helical" evidence="1">
    <location>
        <begin position="135"/>
        <end position="154"/>
    </location>
</feature>
<dbReference type="AlphaFoldDB" id="A0A0P8AEE9"/>
<sequence length="713" mass="85753">MTVEKKNNRANFSMTNKNSIKRSKYNKCYYIFTALLLFILPFLLIPKGYILYNNDWEYLGLNPAKQLSFIESSWSIYSQGFNLFQGRYIAYYVLNLIYSFFNSFEIYQRFIIGVLFVLQFIFFSYFLSIFKFRNFFLKNIILPLFFVFNLYTLINLQFGYIQIVIIYTLIPLFFSLLYKIYNSYYLHKKIDTLKIVLLALITPLFSVSIPDISPHLILGIAILILNGIFFIRKDIRLKFFIITINVLLAIFFIIPNLYWIVNYFYFWSSPINQELISTVSNLEYFKRNFEYSTLLYQFRGLGWLLKDSQGRYFTQLISLYNENIFFIITGFFVYTVQPTLLLLYSKKHRKTILFLIIIYLTMLGFVMGFREPFGFINHFLYDIGFYQFFRNAYVKTMIFWGVVFIPILYYWFILLYKKNVKLFRIILFINIIYIMTPLFTDAYFNYTVIQPNPNQADIRHNSTIKIPYYYDEFNAKFNSYDDINSILYVPISNVYYFYDWGYGGASIVKYYLPTTNNVYGQYDPTDQIVSLWNGNFDAIKDTDINYILFDKHTNDAFFDPNNVRLTNDFVSFLKNSNLTYSIDDTKDYTIFHLKNNNKIQMFNAEKVPLSVDYVQLKPTKYNLFVSKDTKSIILYNKFDNNWILKDTHNKYYAIKENRGYNSWNINVSENQNFSISYVYQERFDLYKPVVLYYYLSIFLMFIILIYKNYQKMD</sequence>
<feature type="transmembrane region" description="Helical" evidence="1">
    <location>
        <begin position="160"/>
        <end position="181"/>
    </location>
</feature>
<evidence type="ECO:0000313" key="3">
    <source>
        <dbReference type="Proteomes" id="UP000050360"/>
    </source>
</evidence>
<accession>A0A0P8AEE9</accession>
<gene>
    <name evidence="2" type="ORF">MPEBLZ_00042</name>
</gene>
<feature type="transmembrane region" description="Helical" evidence="1">
    <location>
        <begin position="397"/>
        <end position="415"/>
    </location>
</feature>
<keyword evidence="1" id="KW-1133">Transmembrane helix</keyword>
<feature type="transmembrane region" description="Helical" evidence="1">
    <location>
        <begin position="239"/>
        <end position="261"/>
    </location>
</feature>
<feature type="transmembrane region" description="Helical" evidence="1">
    <location>
        <begin position="193"/>
        <end position="209"/>
    </location>
</feature>
<evidence type="ECO:0000313" key="2">
    <source>
        <dbReference type="EMBL" id="KPQ45368.1"/>
    </source>
</evidence>
<feature type="transmembrane region" description="Helical" evidence="1">
    <location>
        <begin position="691"/>
        <end position="709"/>
    </location>
</feature>
<organism evidence="2 3">
    <name type="scientific">Candidatus Methanoperedens nitratireducens</name>
    <dbReference type="NCBI Taxonomy" id="1392998"/>
    <lineage>
        <taxon>Archaea</taxon>
        <taxon>Methanobacteriati</taxon>
        <taxon>Methanobacteriota</taxon>
        <taxon>Stenosarchaea group</taxon>
        <taxon>Methanomicrobia</taxon>
        <taxon>Methanosarcinales</taxon>
        <taxon>ANME-2 cluster</taxon>
        <taxon>Candidatus Methanoperedentaceae</taxon>
        <taxon>Candidatus Methanoperedens</taxon>
    </lineage>
</organism>
<protein>
    <submittedName>
        <fullName evidence="2">Uncharacterized protein</fullName>
    </submittedName>
</protein>
<reference evidence="2 3" key="1">
    <citation type="submission" date="2015-09" db="EMBL/GenBank/DDBJ databases">
        <title>A metagenomics-based metabolic model of nitrate-dependent anaerobic oxidation of methane by Methanoperedens-like archaea.</title>
        <authorList>
            <person name="Arshad A."/>
            <person name="Speth D.R."/>
            <person name="De Graaf R.M."/>
            <person name="Op Den Camp H.J."/>
            <person name="Jetten M.S."/>
            <person name="Welte C.U."/>
        </authorList>
    </citation>
    <scope>NUCLEOTIDE SEQUENCE [LARGE SCALE GENOMIC DNA]</scope>
</reference>
<feature type="transmembrane region" description="Helical" evidence="1">
    <location>
        <begin position="351"/>
        <end position="369"/>
    </location>
</feature>
<feature type="transmembrane region" description="Helical" evidence="1">
    <location>
        <begin position="324"/>
        <end position="344"/>
    </location>
</feature>
<proteinExistence type="predicted"/>
<feature type="transmembrane region" description="Helical" evidence="1">
    <location>
        <begin position="215"/>
        <end position="232"/>
    </location>
</feature>
<feature type="transmembrane region" description="Helical" evidence="1">
    <location>
        <begin position="106"/>
        <end position="128"/>
    </location>
</feature>
<evidence type="ECO:0000256" key="1">
    <source>
        <dbReference type="SAM" id="Phobius"/>
    </source>
</evidence>